<dbReference type="InterPro" id="IPR029026">
    <property type="entry name" value="tRNA_m1G_MTases_N"/>
</dbReference>
<dbReference type="GO" id="GO:0003723">
    <property type="term" value="F:RNA binding"/>
    <property type="evidence" value="ECO:0007669"/>
    <property type="project" value="InterPro"/>
</dbReference>
<evidence type="ECO:0000256" key="1">
    <source>
        <dbReference type="ARBA" id="ARBA00022603"/>
    </source>
</evidence>
<evidence type="ECO:0000313" key="4">
    <source>
        <dbReference type="EMBL" id="TWU40684.1"/>
    </source>
</evidence>
<dbReference type="RefSeq" id="WP_146525251.1">
    <property type="nucleotide sequence ID" value="NZ_SJPV01000002.1"/>
</dbReference>
<dbReference type="OrthoDB" id="9794400at2"/>
<feature type="domain" description="tRNA/rRNA methyltransferase SpoU type" evidence="3">
    <location>
        <begin position="120"/>
        <end position="263"/>
    </location>
</feature>
<keyword evidence="1 4" id="KW-0489">Methyltransferase</keyword>
<dbReference type="EC" id="2.1.1.34" evidence="4"/>
<accession>A0A5C6DWU7</accession>
<evidence type="ECO:0000256" key="2">
    <source>
        <dbReference type="ARBA" id="ARBA00022679"/>
    </source>
</evidence>
<dbReference type="Pfam" id="PF00588">
    <property type="entry name" value="SpoU_methylase"/>
    <property type="match status" value="1"/>
</dbReference>
<name>A0A5C6DWU7_9BACT</name>
<dbReference type="InterPro" id="IPR029064">
    <property type="entry name" value="Ribosomal_eL30-like_sf"/>
</dbReference>
<reference evidence="4 5" key="1">
    <citation type="submission" date="2019-02" db="EMBL/GenBank/DDBJ databases">
        <title>Deep-cultivation of Planctomycetes and their phenomic and genomic characterization uncovers novel biology.</title>
        <authorList>
            <person name="Wiegand S."/>
            <person name="Jogler M."/>
            <person name="Boedeker C."/>
            <person name="Pinto D."/>
            <person name="Vollmers J."/>
            <person name="Rivas-Marin E."/>
            <person name="Kohn T."/>
            <person name="Peeters S.H."/>
            <person name="Heuer A."/>
            <person name="Rast P."/>
            <person name="Oberbeckmann S."/>
            <person name="Bunk B."/>
            <person name="Jeske O."/>
            <person name="Meyerdierks A."/>
            <person name="Storesund J.E."/>
            <person name="Kallscheuer N."/>
            <person name="Luecker S."/>
            <person name="Lage O.M."/>
            <person name="Pohl T."/>
            <person name="Merkel B.J."/>
            <person name="Hornburger P."/>
            <person name="Mueller R.-W."/>
            <person name="Bruemmer F."/>
            <person name="Labrenz M."/>
            <person name="Spormann A.M."/>
            <person name="Op Den Camp H."/>
            <person name="Overmann J."/>
            <person name="Amann R."/>
            <person name="Jetten M.S.M."/>
            <person name="Mascher T."/>
            <person name="Medema M.H."/>
            <person name="Devos D.P."/>
            <person name="Kaster A.-K."/>
            <person name="Ovreas L."/>
            <person name="Rohde M."/>
            <person name="Galperin M.Y."/>
            <person name="Jogler C."/>
        </authorList>
    </citation>
    <scope>NUCLEOTIDE SEQUENCE [LARGE SCALE GENOMIC DNA]</scope>
    <source>
        <strain evidence="4 5">Poly41</strain>
    </source>
</reference>
<dbReference type="GO" id="GO:0141100">
    <property type="term" value="F:tRNA (guanine(18)-2'-O)-methyltransferase activity"/>
    <property type="evidence" value="ECO:0007669"/>
    <property type="project" value="UniProtKB-EC"/>
</dbReference>
<dbReference type="GO" id="GO:0006396">
    <property type="term" value="P:RNA processing"/>
    <property type="evidence" value="ECO:0007669"/>
    <property type="project" value="InterPro"/>
</dbReference>
<dbReference type="AlphaFoldDB" id="A0A5C6DWU7"/>
<dbReference type="CDD" id="cd18095">
    <property type="entry name" value="SpoU-like_rRNA-MTase"/>
    <property type="match status" value="1"/>
</dbReference>
<dbReference type="Gene3D" id="3.30.1330.30">
    <property type="match status" value="1"/>
</dbReference>
<dbReference type="SUPFAM" id="SSF75217">
    <property type="entry name" value="alpha/beta knot"/>
    <property type="match status" value="1"/>
</dbReference>
<comment type="caution">
    <text evidence="4">The sequence shown here is derived from an EMBL/GenBank/DDBJ whole genome shotgun (WGS) entry which is preliminary data.</text>
</comment>
<dbReference type="Gene3D" id="3.40.1280.10">
    <property type="match status" value="1"/>
</dbReference>
<dbReference type="PANTHER" id="PTHR43191">
    <property type="entry name" value="RRNA METHYLTRANSFERASE 3"/>
    <property type="match status" value="1"/>
</dbReference>
<protein>
    <submittedName>
        <fullName evidence="4">tRNA (Guanosine(18)-2'-O)-methyltransferase</fullName>
        <ecNumber evidence="4">2.1.1.34</ecNumber>
    </submittedName>
</protein>
<proteinExistence type="predicted"/>
<evidence type="ECO:0000313" key="5">
    <source>
        <dbReference type="Proteomes" id="UP000319143"/>
    </source>
</evidence>
<dbReference type="InterPro" id="IPR029028">
    <property type="entry name" value="Alpha/beta_knot_MTases"/>
</dbReference>
<organism evidence="4 5">
    <name type="scientific">Novipirellula artificiosorum</name>
    <dbReference type="NCBI Taxonomy" id="2528016"/>
    <lineage>
        <taxon>Bacteria</taxon>
        <taxon>Pseudomonadati</taxon>
        <taxon>Planctomycetota</taxon>
        <taxon>Planctomycetia</taxon>
        <taxon>Pirellulales</taxon>
        <taxon>Pirellulaceae</taxon>
        <taxon>Novipirellula</taxon>
    </lineage>
</organism>
<dbReference type="EMBL" id="SJPV01000002">
    <property type="protein sequence ID" value="TWU40684.1"/>
    <property type="molecule type" value="Genomic_DNA"/>
</dbReference>
<dbReference type="PANTHER" id="PTHR43191:SF12">
    <property type="entry name" value="RRNA METHYLASE"/>
    <property type="match status" value="1"/>
</dbReference>
<evidence type="ECO:0000259" key="3">
    <source>
        <dbReference type="Pfam" id="PF00588"/>
    </source>
</evidence>
<sequence length="267" mass="28922">MSIGQAIPIASLEDPRISVYANLRHRDVSADGGRFVAEGHWVVKRLIASSYTIESLLVQQGLESKYADGVPESVPIFTLSRDRLGALVGFDFHRGVLACGLRPRVQSAQDFLNARPRPRLAVMLLGVTELENVGSILRSAAAFGIDHILFDDAAADPLSRRVVRVSMATVFKHQLFSLDRSAPDWLTRFHEAGFRTLAATLDPSATAVTDFASSPVPRVLMVGNEAKGIDPSIQALATDRITIPMQLGTDSLNVAVASAILMHALRE</sequence>
<keyword evidence="2 4" id="KW-0808">Transferase</keyword>
<dbReference type="Proteomes" id="UP000319143">
    <property type="component" value="Unassembled WGS sequence"/>
</dbReference>
<dbReference type="InterPro" id="IPR051259">
    <property type="entry name" value="rRNA_Methyltransferase"/>
</dbReference>
<dbReference type="SUPFAM" id="SSF55315">
    <property type="entry name" value="L30e-like"/>
    <property type="match status" value="1"/>
</dbReference>
<gene>
    <name evidence="4" type="primary">trmH</name>
    <name evidence="4" type="ORF">Poly41_15190</name>
</gene>
<dbReference type="InterPro" id="IPR001537">
    <property type="entry name" value="SpoU_MeTrfase"/>
</dbReference>
<dbReference type="GO" id="GO:0032259">
    <property type="term" value="P:methylation"/>
    <property type="evidence" value="ECO:0007669"/>
    <property type="project" value="UniProtKB-KW"/>
</dbReference>
<keyword evidence="5" id="KW-1185">Reference proteome</keyword>